<feature type="transmembrane region" description="Helical" evidence="2">
    <location>
        <begin position="83"/>
        <end position="114"/>
    </location>
</feature>
<feature type="transmembrane region" description="Helical" evidence="2">
    <location>
        <begin position="6"/>
        <end position="23"/>
    </location>
</feature>
<keyword evidence="2" id="KW-0812">Transmembrane</keyword>
<keyword evidence="2" id="KW-1133">Transmembrane helix</keyword>
<sequence length="150" mass="16182">MTSWFSSFLLLIALVWALVLCVYDIRQRRLPDFLTLPVGGLALAWILSTLQWVGLWGLIWPVLYLVLAVISHGHGMGGGDIKLAVPLGIVIAVYAGVVAVMVAIALTAVVAVVWGMGLRWKGHRQALRFSDPPNGPAMLLATAVVIFTPL</sequence>
<evidence type="ECO:0000313" key="4">
    <source>
        <dbReference type="EMBL" id="EFG82292.1"/>
    </source>
</evidence>
<gene>
    <name evidence="4" type="ORF">HMPREF0281_00321</name>
</gene>
<keyword evidence="5" id="KW-1185">Reference proteome</keyword>
<comment type="caution">
    <text evidence="4">The sequence shown here is derived from an EMBL/GenBank/DDBJ whole genome shotgun (WGS) entry which is preliminary data.</text>
</comment>
<reference evidence="4 5" key="1">
    <citation type="submission" date="2010-04" db="EMBL/GenBank/DDBJ databases">
        <authorList>
            <person name="Weinstock G."/>
            <person name="Sodergren E."/>
            <person name="Clifton S."/>
            <person name="Fulton L."/>
            <person name="Fulton B."/>
            <person name="Courtney L."/>
            <person name="Fronick C."/>
            <person name="Harrison M."/>
            <person name="Strong C."/>
            <person name="Farmer C."/>
            <person name="Delahaunty K."/>
            <person name="Markovic C."/>
            <person name="Hall O."/>
            <person name="Minx P."/>
            <person name="Tomlinson C."/>
            <person name="Mitreva M."/>
            <person name="Hou S."/>
            <person name="Wollam A."/>
            <person name="Pepin K.H."/>
            <person name="Johnson M."/>
            <person name="Bhonagiri V."/>
            <person name="Zhang X."/>
            <person name="Suruliraj S."/>
            <person name="Warren W."/>
            <person name="Chinwalla A."/>
            <person name="Mardis E.R."/>
            <person name="Wilson R.K."/>
        </authorList>
    </citation>
    <scope>NUCLEOTIDE SEQUENCE [LARGE SCALE GENOMIC DNA]</scope>
    <source>
        <strain evidence="4 5">DSM 20306</strain>
    </source>
</reference>
<dbReference type="RefSeq" id="WP_003845693.1">
    <property type="nucleotide sequence ID" value="NZ_CP009244.1"/>
</dbReference>
<dbReference type="InterPro" id="IPR050882">
    <property type="entry name" value="Prepilin_peptidase/N-MTase"/>
</dbReference>
<accession>A0ABN0AHH1</accession>
<evidence type="ECO:0000313" key="5">
    <source>
        <dbReference type="Proteomes" id="UP000006015"/>
    </source>
</evidence>
<evidence type="ECO:0000256" key="2">
    <source>
        <dbReference type="SAM" id="Phobius"/>
    </source>
</evidence>
<dbReference type="PANTHER" id="PTHR30487">
    <property type="entry name" value="TYPE 4 PREPILIN-LIKE PROTEINS LEADER PEPTIDE-PROCESSING ENZYME"/>
    <property type="match status" value="1"/>
</dbReference>
<dbReference type="Pfam" id="PF01478">
    <property type="entry name" value="Peptidase_A24"/>
    <property type="match status" value="1"/>
</dbReference>
<protein>
    <submittedName>
        <fullName evidence="4">Peptidase, A24 family</fullName>
    </submittedName>
</protein>
<feature type="domain" description="Prepilin type IV endopeptidase peptidase" evidence="3">
    <location>
        <begin position="11"/>
        <end position="112"/>
    </location>
</feature>
<name>A0ABN0AHH1_CORAM</name>
<organism evidence="4 5">
    <name type="scientific">Corynebacterium ammoniagenes DSM 20306</name>
    <dbReference type="NCBI Taxonomy" id="649754"/>
    <lineage>
        <taxon>Bacteria</taxon>
        <taxon>Bacillati</taxon>
        <taxon>Actinomycetota</taxon>
        <taxon>Actinomycetes</taxon>
        <taxon>Mycobacteriales</taxon>
        <taxon>Corynebacteriaceae</taxon>
        <taxon>Corynebacterium</taxon>
    </lineage>
</organism>
<evidence type="ECO:0000256" key="1">
    <source>
        <dbReference type="ARBA" id="ARBA00005801"/>
    </source>
</evidence>
<dbReference type="Proteomes" id="UP000006015">
    <property type="component" value="Unassembled WGS sequence"/>
</dbReference>
<keyword evidence="2" id="KW-0472">Membrane</keyword>
<comment type="similarity">
    <text evidence="1">Belongs to the peptidase A24 family.</text>
</comment>
<feature type="transmembrane region" description="Helical" evidence="2">
    <location>
        <begin position="53"/>
        <end position="71"/>
    </location>
</feature>
<dbReference type="InterPro" id="IPR000045">
    <property type="entry name" value="Prepilin_IV_endopep_pep"/>
</dbReference>
<dbReference type="PANTHER" id="PTHR30487:SF0">
    <property type="entry name" value="PREPILIN LEADER PEPTIDASE_N-METHYLTRANSFERASE-RELATED"/>
    <property type="match status" value="1"/>
</dbReference>
<proteinExistence type="inferred from homology"/>
<dbReference type="EMBL" id="ADNS01000002">
    <property type="protein sequence ID" value="EFG82292.1"/>
    <property type="molecule type" value="Genomic_DNA"/>
</dbReference>
<evidence type="ECO:0000259" key="3">
    <source>
        <dbReference type="Pfam" id="PF01478"/>
    </source>
</evidence>
<dbReference type="Gene3D" id="1.20.120.1220">
    <property type="match status" value="1"/>
</dbReference>